<evidence type="ECO:0000313" key="2">
    <source>
        <dbReference type="Proteomes" id="UP001281147"/>
    </source>
</evidence>
<keyword evidence="2" id="KW-1185">Reference proteome</keyword>
<name>A0ACC3N1M4_9PEZI</name>
<sequence>MAGIPMVFARTHDHMNDGMDTSNNTFTSYQRSNTDIEYKTNVTTLCLEKARWVAHQSPEAKTTTAVVTAILLIICSILVIVSASRLASKNADGPLPRTQRLLIVTRVTILIACAALCFTIIVFSAMHVRYCQVPVNMEDYRDCWIITAIVLGPMLLLALADWLTVVVNIGIRGTPEKDAPWFAELARVFVLIMFFPVAIVVVIFTLLVLPALKLPPAAVNGGEQHQMASLATSAAQSPDLEAGIDELPPPYSRVESFAPALGSLMARMRSFPPTYQEVIGRTRTDTNA</sequence>
<gene>
    <name evidence="1" type="ORF">LTR37_012045</name>
</gene>
<protein>
    <submittedName>
        <fullName evidence="1">Uncharacterized protein</fullName>
    </submittedName>
</protein>
<comment type="caution">
    <text evidence="1">The sequence shown here is derived from an EMBL/GenBank/DDBJ whole genome shotgun (WGS) entry which is preliminary data.</text>
</comment>
<reference evidence="1" key="1">
    <citation type="submission" date="2023-07" db="EMBL/GenBank/DDBJ databases">
        <title>Black Yeasts Isolated from many extreme environments.</title>
        <authorList>
            <person name="Coleine C."/>
            <person name="Stajich J.E."/>
            <person name="Selbmann L."/>
        </authorList>
    </citation>
    <scope>NUCLEOTIDE SEQUENCE</scope>
    <source>
        <strain evidence="1">CCFEE 5714</strain>
    </source>
</reference>
<accession>A0ACC3N1M4</accession>
<dbReference type="Proteomes" id="UP001281147">
    <property type="component" value="Unassembled WGS sequence"/>
</dbReference>
<proteinExistence type="predicted"/>
<organism evidence="1 2">
    <name type="scientific">Vermiconidia calcicola</name>
    <dbReference type="NCBI Taxonomy" id="1690605"/>
    <lineage>
        <taxon>Eukaryota</taxon>
        <taxon>Fungi</taxon>
        <taxon>Dikarya</taxon>
        <taxon>Ascomycota</taxon>
        <taxon>Pezizomycotina</taxon>
        <taxon>Dothideomycetes</taxon>
        <taxon>Dothideomycetidae</taxon>
        <taxon>Mycosphaerellales</taxon>
        <taxon>Extremaceae</taxon>
        <taxon>Vermiconidia</taxon>
    </lineage>
</organism>
<evidence type="ECO:0000313" key="1">
    <source>
        <dbReference type="EMBL" id="KAK3707550.1"/>
    </source>
</evidence>
<dbReference type="EMBL" id="JAUTXU010000109">
    <property type="protein sequence ID" value="KAK3707550.1"/>
    <property type="molecule type" value="Genomic_DNA"/>
</dbReference>